<keyword evidence="3" id="KW-1185">Reference proteome</keyword>
<accession>A0ABT4U6Y0</accession>
<proteinExistence type="predicted"/>
<feature type="compositionally biased region" description="Basic and acidic residues" evidence="1">
    <location>
        <begin position="118"/>
        <end position="136"/>
    </location>
</feature>
<dbReference type="RefSeq" id="WP_270686672.1">
    <property type="nucleotide sequence ID" value="NZ_JAQFWQ010000044.1"/>
</dbReference>
<sequence>MQVHLSLQGPRSRTEMRSLVRWLRSRKGELSDKGIAFDPGGPAPPDGAMGPAFEVIEFVFNAVAQYGALAVALASWRRAHSPAEGADSKVVLECDGVVVTLSGAEAADPEAVAQKIRELRDLREAEADAPDSRDAPDSEEEPGAPHGEDGTATPGEEEGGGEEGDGREA</sequence>
<comment type="caution">
    <text evidence="2">The sequence shown here is derived from an EMBL/GenBank/DDBJ whole genome shotgun (WGS) entry which is preliminary data.</text>
</comment>
<protein>
    <recommendedName>
        <fullName evidence="4">YbaB/EbfC family DNA-binding protein</fullName>
    </recommendedName>
</protein>
<evidence type="ECO:0000256" key="1">
    <source>
        <dbReference type="SAM" id="MobiDB-lite"/>
    </source>
</evidence>
<feature type="region of interest" description="Disordered" evidence="1">
    <location>
        <begin position="118"/>
        <end position="169"/>
    </location>
</feature>
<reference evidence="2 3" key="1">
    <citation type="submission" date="2023-01" db="EMBL/GenBank/DDBJ databases">
        <title>Draft genome sequence of Nocardiopsis sp. RSe5-2 isolated from halophytes.</title>
        <authorList>
            <person name="Duangmal K."/>
            <person name="Chantavorakit T."/>
        </authorList>
    </citation>
    <scope>NUCLEOTIDE SEQUENCE [LARGE SCALE GENOMIC DNA]</scope>
    <source>
        <strain evidence="2 3">RSe5-2</strain>
    </source>
</reference>
<dbReference type="EMBL" id="JAQFWQ010000044">
    <property type="protein sequence ID" value="MDA2812195.1"/>
    <property type="molecule type" value="Genomic_DNA"/>
</dbReference>
<dbReference type="Proteomes" id="UP001527866">
    <property type="component" value="Unassembled WGS sequence"/>
</dbReference>
<organism evidence="2 3">
    <name type="scientific">Nocardiopsis endophytica</name>
    <dbReference type="NCBI Taxonomy" id="3018445"/>
    <lineage>
        <taxon>Bacteria</taxon>
        <taxon>Bacillati</taxon>
        <taxon>Actinomycetota</taxon>
        <taxon>Actinomycetes</taxon>
        <taxon>Streptosporangiales</taxon>
        <taxon>Nocardiopsidaceae</taxon>
        <taxon>Nocardiopsis</taxon>
    </lineage>
</organism>
<dbReference type="Pfam" id="PF19953">
    <property type="entry name" value="EACC1"/>
    <property type="match status" value="1"/>
</dbReference>
<evidence type="ECO:0000313" key="3">
    <source>
        <dbReference type="Proteomes" id="UP001527866"/>
    </source>
</evidence>
<evidence type="ECO:0000313" key="2">
    <source>
        <dbReference type="EMBL" id="MDA2812195.1"/>
    </source>
</evidence>
<gene>
    <name evidence="2" type="ORF">O4J56_16235</name>
</gene>
<dbReference type="InterPro" id="IPR045428">
    <property type="entry name" value="EACC1"/>
</dbReference>
<evidence type="ECO:0008006" key="4">
    <source>
        <dbReference type="Google" id="ProtNLM"/>
    </source>
</evidence>
<name>A0ABT4U6Y0_9ACTN</name>